<accession>A0A518G201</accession>
<feature type="region of interest" description="Disordered" evidence="1">
    <location>
        <begin position="24"/>
        <end position="130"/>
    </location>
</feature>
<organism evidence="2 3">
    <name type="scientific">Aureliella helgolandensis</name>
    <dbReference type="NCBI Taxonomy" id="2527968"/>
    <lineage>
        <taxon>Bacteria</taxon>
        <taxon>Pseudomonadati</taxon>
        <taxon>Planctomycetota</taxon>
        <taxon>Planctomycetia</taxon>
        <taxon>Pirellulales</taxon>
        <taxon>Pirellulaceae</taxon>
        <taxon>Aureliella</taxon>
    </lineage>
</organism>
<dbReference type="EMBL" id="CP036298">
    <property type="protein sequence ID" value="QDV22647.1"/>
    <property type="molecule type" value="Genomic_DNA"/>
</dbReference>
<name>A0A518G201_9BACT</name>
<evidence type="ECO:0000313" key="2">
    <source>
        <dbReference type="EMBL" id="QDV22647.1"/>
    </source>
</evidence>
<evidence type="ECO:0000313" key="3">
    <source>
        <dbReference type="Proteomes" id="UP000318017"/>
    </source>
</evidence>
<keyword evidence="3" id="KW-1185">Reference proteome</keyword>
<protein>
    <submittedName>
        <fullName evidence="2">Uncharacterized protein</fullName>
    </submittedName>
</protein>
<feature type="compositionally biased region" description="Acidic residues" evidence="1">
    <location>
        <begin position="69"/>
        <end position="111"/>
    </location>
</feature>
<reference evidence="2 3" key="1">
    <citation type="submission" date="2019-02" db="EMBL/GenBank/DDBJ databases">
        <title>Deep-cultivation of Planctomycetes and their phenomic and genomic characterization uncovers novel biology.</title>
        <authorList>
            <person name="Wiegand S."/>
            <person name="Jogler M."/>
            <person name="Boedeker C."/>
            <person name="Pinto D."/>
            <person name="Vollmers J."/>
            <person name="Rivas-Marin E."/>
            <person name="Kohn T."/>
            <person name="Peeters S.H."/>
            <person name="Heuer A."/>
            <person name="Rast P."/>
            <person name="Oberbeckmann S."/>
            <person name="Bunk B."/>
            <person name="Jeske O."/>
            <person name="Meyerdierks A."/>
            <person name="Storesund J.E."/>
            <person name="Kallscheuer N."/>
            <person name="Luecker S."/>
            <person name="Lage O.M."/>
            <person name="Pohl T."/>
            <person name="Merkel B.J."/>
            <person name="Hornburger P."/>
            <person name="Mueller R.-W."/>
            <person name="Bruemmer F."/>
            <person name="Labrenz M."/>
            <person name="Spormann A.M."/>
            <person name="Op den Camp H."/>
            <person name="Overmann J."/>
            <person name="Amann R."/>
            <person name="Jetten M.S.M."/>
            <person name="Mascher T."/>
            <person name="Medema M.H."/>
            <person name="Devos D.P."/>
            <person name="Kaster A.-K."/>
            <person name="Ovreas L."/>
            <person name="Rohde M."/>
            <person name="Galperin M.Y."/>
            <person name="Jogler C."/>
        </authorList>
    </citation>
    <scope>NUCLEOTIDE SEQUENCE [LARGE SCALE GENOMIC DNA]</scope>
    <source>
        <strain evidence="2 3">Q31a</strain>
    </source>
</reference>
<dbReference type="AlphaFoldDB" id="A0A518G201"/>
<feature type="compositionally biased region" description="Acidic residues" evidence="1">
    <location>
        <begin position="40"/>
        <end position="61"/>
    </location>
</feature>
<gene>
    <name evidence="2" type="ORF">Q31a_09330</name>
</gene>
<feature type="compositionally biased region" description="Acidic residues" evidence="1">
    <location>
        <begin position="120"/>
        <end position="130"/>
    </location>
</feature>
<proteinExistence type="predicted"/>
<dbReference type="KEGG" id="ahel:Q31a_09330"/>
<evidence type="ECO:0000256" key="1">
    <source>
        <dbReference type="SAM" id="MobiDB-lite"/>
    </source>
</evidence>
<sequence length="130" mass="14577">MSLLIERGSQPSQPESWVEWAGVIGPVPSLPKPARGAWSEDGDEEEGEEESSEEDGADGEEADPKSLPLDDEEEDDDPFEDFDDEDFDDEFDDDFEEELEDDYEIEPDDSDMFPNAAGSGDDDVFEEEDE</sequence>
<dbReference type="Proteomes" id="UP000318017">
    <property type="component" value="Chromosome"/>
</dbReference>
<dbReference type="RefSeq" id="WP_197356189.1">
    <property type="nucleotide sequence ID" value="NZ_CP036298.1"/>
</dbReference>